<gene>
    <name evidence="4" type="ORF">KZZ10_11515</name>
</gene>
<dbReference type="EMBL" id="JAHXRI010000010">
    <property type="protein sequence ID" value="MBZ1351274.1"/>
    <property type="molecule type" value="Genomic_DNA"/>
</dbReference>
<accession>A0A953T816</accession>
<reference evidence="4" key="1">
    <citation type="submission" date="2021-07" db="EMBL/GenBank/DDBJ databases">
        <title>New genus and species of the family Alcaligenaceae.</title>
        <authorList>
            <person name="Hahn M.W."/>
        </authorList>
    </citation>
    <scope>NUCLEOTIDE SEQUENCE</scope>
    <source>
        <strain evidence="4">LF4-65</strain>
    </source>
</reference>
<dbReference type="PANTHER" id="PTHR42937:SF1">
    <property type="entry name" value="DIAMINOPROPIONATE AMMONIA-LYASE"/>
    <property type="match status" value="1"/>
</dbReference>
<dbReference type="NCBIfam" id="TIGR01747">
    <property type="entry name" value="diampropi_NH3ly"/>
    <property type="match status" value="1"/>
</dbReference>
<dbReference type="InterPro" id="IPR001926">
    <property type="entry name" value="TrpB-like_PALP"/>
</dbReference>
<keyword evidence="4" id="KW-0456">Lyase</keyword>
<dbReference type="Pfam" id="PF00291">
    <property type="entry name" value="PALP"/>
    <property type="match status" value="1"/>
</dbReference>
<feature type="domain" description="Tryptophan synthase beta chain-like PALP" evidence="3">
    <location>
        <begin position="51"/>
        <end position="363"/>
    </location>
</feature>
<keyword evidence="2" id="KW-0663">Pyridoxal phosphate</keyword>
<protein>
    <submittedName>
        <fullName evidence="4">Diaminopropionate ammonia-lyase</fullName>
        <ecNumber evidence="4">4.3.1.15</ecNumber>
    </submittedName>
</protein>
<evidence type="ECO:0000256" key="2">
    <source>
        <dbReference type="ARBA" id="ARBA00022898"/>
    </source>
</evidence>
<dbReference type="GO" id="GO:0008838">
    <property type="term" value="F:diaminopropionate ammonia-lyase activity"/>
    <property type="evidence" value="ECO:0007669"/>
    <property type="project" value="UniProtKB-EC"/>
</dbReference>
<dbReference type="PANTHER" id="PTHR42937">
    <property type="match status" value="1"/>
</dbReference>
<dbReference type="NCBIfam" id="NF006058">
    <property type="entry name" value="PRK08206.1"/>
    <property type="match status" value="1"/>
</dbReference>
<evidence type="ECO:0000313" key="4">
    <source>
        <dbReference type="EMBL" id="MBZ1351274.1"/>
    </source>
</evidence>
<dbReference type="InterPro" id="IPR036052">
    <property type="entry name" value="TrpB-like_PALP_sf"/>
</dbReference>
<proteinExistence type="predicted"/>
<dbReference type="Proteomes" id="UP000739565">
    <property type="component" value="Unassembled WGS sequence"/>
</dbReference>
<comment type="caution">
    <text evidence="4">The sequence shown here is derived from an EMBL/GenBank/DDBJ whole genome shotgun (WGS) entry which is preliminary data.</text>
</comment>
<sequence>MNTQISKGNGLALYPNPIACRPQDQYGQDKEAILHRAGFDSAEKEISGWPGYHATTLHTLPFLAQTLGIATLHYKDESTRFGLKSFKALGGAYAVFRLIQKAVAAQHNGHLPTPKEILSGKYADIVSKMTVTCATDGNHGRSVAWGAQLFGCRCVIYIHATVSEGRRAAIAFYGAEVIRVKGNYDDSVHHAAAQAAQHGWTVVSDTTYEGYRDIPIDVMHGYGVMSREVIRQLDHNPPTHVLVQAGVGALAASVCAAFWQEWGATRPTFVIIEPERADCFFQSGLVGKPVAVLGDLDTVMAGLACGEVSPVAWDILKHGINHYATLSDAHALEAMRVFAQPRGNDPKIVSGETGSTGLGLLLAAQGNAQIWSALGLNAQSRVLLIGSEGDTDPTIYKEVVGRSAEEVLA</sequence>
<comment type="cofactor">
    <cofactor evidence="1">
        <name>pyridoxal 5'-phosphate</name>
        <dbReference type="ChEBI" id="CHEBI:597326"/>
    </cofactor>
</comment>
<dbReference type="AlphaFoldDB" id="A0A953T816"/>
<dbReference type="SUPFAM" id="SSF53686">
    <property type="entry name" value="Tryptophan synthase beta subunit-like PLP-dependent enzymes"/>
    <property type="match status" value="1"/>
</dbReference>
<evidence type="ECO:0000259" key="3">
    <source>
        <dbReference type="Pfam" id="PF00291"/>
    </source>
</evidence>
<dbReference type="Gene3D" id="3.40.50.1100">
    <property type="match status" value="2"/>
</dbReference>
<dbReference type="EC" id="4.3.1.15" evidence="4"/>
<organism evidence="4 5">
    <name type="scientific">Zwartia hollandica</name>
    <dbReference type="NCBI Taxonomy" id="324606"/>
    <lineage>
        <taxon>Bacteria</taxon>
        <taxon>Pseudomonadati</taxon>
        <taxon>Pseudomonadota</taxon>
        <taxon>Betaproteobacteria</taxon>
        <taxon>Burkholderiales</taxon>
        <taxon>Alcaligenaceae</taxon>
        <taxon>Zwartia</taxon>
    </lineage>
</organism>
<dbReference type="InterPro" id="IPR010081">
    <property type="entry name" value="DiNH2opropionate_NH3_lyase"/>
</dbReference>
<dbReference type="CDD" id="cd00640">
    <property type="entry name" value="Trp-synth-beta_II"/>
    <property type="match status" value="1"/>
</dbReference>
<name>A0A953T816_9BURK</name>
<dbReference type="GO" id="GO:0030170">
    <property type="term" value="F:pyridoxal phosphate binding"/>
    <property type="evidence" value="ECO:0007669"/>
    <property type="project" value="InterPro"/>
</dbReference>
<keyword evidence="5" id="KW-1185">Reference proteome</keyword>
<evidence type="ECO:0000256" key="1">
    <source>
        <dbReference type="ARBA" id="ARBA00001933"/>
    </source>
</evidence>
<dbReference type="RefSeq" id="WP_259661681.1">
    <property type="nucleotide sequence ID" value="NZ_JAHXRI010000010.1"/>
</dbReference>
<evidence type="ECO:0000313" key="5">
    <source>
        <dbReference type="Proteomes" id="UP000739565"/>
    </source>
</evidence>